<keyword evidence="1" id="KW-0472">Membrane</keyword>
<evidence type="ECO:0000256" key="1">
    <source>
        <dbReference type="SAM" id="Phobius"/>
    </source>
</evidence>
<keyword evidence="1" id="KW-1133">Transmembrane helix</keyword>
<comment type="caution">
    <text evidence="2">The sequence shown here is derived from an EMBL/GenBank/DDBJ whole genome shotgun (WGS) entry which is preliminary data.</text>
</comment>
<organism evidence="2 3">
    <name type="scientific">Candidatus Ornithocaccomicrobium faecavium</name>
    <dbReference type="NCBI Taxonomy" id="2840890"/>
    <lineage>
        <taxon>Bacteria</taxon>
        <taxon>Bacillati</taxon>
        <taxon>Bacillota</taxon>
        <taxon>Clostridia</taxon>
        <taxon>Candidatus Ornithocaccomicrobium</taxon>
    </lineage>
</organism>
<feature type="transmembrane region" description="Helical" evidence="1">
    <location>
        <begin position="204"/>
        <end position="227"/>
    </location>
</feature>
<reference evidence="2" key="1">
    <citation type="submission" date="2020-10" db="EMBL/GenBank/DDBJ databases">
        <authorList>
            <person name="Gilroy R."/>
        </authorList>
    </citation>
    <scope>NUCLEOTIDE SEQUENCE</scope>
    <source>
        <strain evidence="2">CHK183-6373</strain>
    </source>
</reference>
<sequence length="245" mass="26931">MAENVTLQKYLSRLTPHCRELFRMAHAITENAELAEYALLSAMRSAYLSLGDDVPFRDSIRHAVVEQSLGQLSRRDREEYPPDFRCFELPGDNGEVGAWLAAEKPETRRLLLLRYGCGLGSGDAGRALGVSRQAARAMMAAAQANFSRALGNLPFDKTMARAARRELSRTDTAAPDMGALLRTFEADLRGTEKPRFSVRKGVRALFCGLCVLILAFAFWLFAAITAAPTPESAATPPAEYAEELT</sequence>
<gene>
    <name evidence="2" type="ORF">IAA64_07595</name>
</gene>
<accession>A0A9D1P8H7</accession>
<protein>
    <submittedName>
        <fullName evidence="2">Uncharacterized protein</fullName>
    </submittedName>
</protein>
<dbReference type="AlphaFoldDB" id="A0A9D1P8H7"/>
<name>A0A9D1P8H7_9FIRM</name>
<dbReference type="EMBL" id="DVOT01000136">
    <property type="protein sequence ID" value="HIV27815.1"/>
    <property type="molecule type" value="Genomic_DNA"/>
</dbReference>
<proteinExistence type="predicted"/>
<dbReference type="Proteomes" id="UP000886884">
    <property type="component" value="Unassembled WGS sequence"/>
</dbReference>
<evidence type="ECO:0000313" key="2">
    <source>
        <dbReference type="EMBL" id="HIV27815.1"/>
    </source>
</evidence>
<keyword evidence="1" id="KW-0812">Transmembrane</keyword>
<evidence type="ECO:0000313" key="3">
    <source>
        <dbReference type="Proteomes" id="UP000886884"/>
    </source>
</evidence>
<reference evidence="2" key="2">
    <citation type="journal article" date="2021" name="PeerJ">
        <title>Extensive microbial diversity within the chicken gut microbiome revealed by metagenomics and culture.</title>
        <authorList>
            <person name="Gilroy R."/>
            <person name="Ravi A."/>
            <person name="Getino M."/>
            <person name="Pursley I."/>
            <person name="Horton D.L."/>
            <person name="Alikhan N.F."/>
            <person name="Baker D."/>
            <person name="Gharbi K."/>
            <person name="Hall N."/>
            <person name="Watson M."/>
            <person name="Adriaenssens E.M."/>
            <person name="Foster-Nyarko E."/>
            <person name="Jarju S."/>
            <person name="Secka A."/>
            <person name="Antonio M."/>
            <person name="Oren A."/>
            <person name="Chaudhuri R.R."/>
            <person name="La Ragione R."/>
            <person name="Hildebrand F."/>
            <person name="Pallen M.J."/>
        </authorList>
    </citation>
    <scope>NUCLEOTIDE SEQUENCE</scope>
    <source>
        <strain evidence="2">CHK183-6373</strain>
    </source>
</reference>